<dbReference type="PROSITE" id="PS00211">
    <property type="entry name" value="ABC_TRANSPORTER_1"/>
    <property type="match status" value="1"/>
</dbReference>
<accession>A0A2A5C9Y2</accession>
<evidence type="ECO:0000256" key="1">
    <source>
        <dbReference type="ARBA" id="ARBA00022448"/>
    </source>
</evidence>
<comment type="similarity">
    <text evidence="4">Belongs to the ABC transporter superfamily. Macrolide exporter (TC 3.A.1.122) family.</text>
</comment>
<dbReference type="InterPro" id="IPR017911">
    <property type="entry name" value="MacB-like_ATP-bd"/>
</dbReference>
<dbReference type="InterPro" id="IPR017871">
    <property type="entry name" value="ABC_transporter-like_CS"/>
</dbReference>
<dbReference type="GO" id="GO:0005524">
    <property type="term" value="F:ATP binding"/>
    <property type="evidence" value="ECO:0007669"/>
    <property type="project" value="UniProtKB-KW"/>
</dbReference>
<dbReference type="GO" id="GO:0022857">
    <property type="term" value="F:transmembrane transporter activity"/>
    <property type="evidence" value="ECO:0007669"/>
    <property type="project" value="UniProtKB-ARBA"/>
</dbReference>
<dbReference type="GO" id="GO:1902495">
    <property type="term" value="C:transmembrane transporter complex"/>
    <property type="evidence" value="ECO:0007669"/>
    <property type="project" value="UniProtKB-ARBA"/>
</dbReference>
<dbReference type="Gene3D" id="3.40.50.300">
    <property type="entry name" value="P-loop containing nucleotide triphosphate hydrolases"/>
    <property type="match status" value="1"/>
</dbReference>
<name>A0A2A5C9Y2_9GAMM</name>
<dbReference type="Proteomes" id="UP000228987">
    <property type="component" value="Unassembled WGS sequence"/>
</dbReference>
<comment type="caution">
    <text evidence="6">The sequence shown here is derived from an EMBL/GenBank/DDBJ whole genome shotgun (WGS) entry which is preliminary data.</text>
</comment>
<dbReference type="GO" id="GO:0016887">
    <property type="term" value="F:ATP hydrolysis activity"/>
    <property type="evidence" value="ECO:0007669"/>
    <property type="project" value="InterPro"/>
</dbReference>
<evidence type="ECO:0000313" key="7">
    <source>
        <dbReference type="Proteomes" id="UP000228987"/>
    </source>
</evidence>
<gene>
    <name evidence="6" type="ORF">COA71_11750</name>
</gene>
<dbReference type="Pfam" id="PF00005">
    <property type="entry name" value="ABC_tran"/>
    <property type="match status" value="1"/>
</dbReference>
<dbReference type="CDD" id="cd03255">
    <property type="entry name" value="ABC_MJ0796_LolCDE_FtsE"/>
    <property type="match status" value="1"/>
</dbReference>
<dbReference type="InterPro" id="IPR003439">
    <property type="entry name" value="ABC_transporter-like_ATP-bd"/>
</dbReference>
<dbReference type="AlphaFoldDB" id="A0A2A5C9Y2"/>
<dbReference type="PROSITE" id="PS50893">
    <property type="entry name" value="ABC_TRANSPORTER_2"/>
    <property type="match status" value="1"/>
</dbReference>
<evidence type="ECO:0000256" key="3">
    <source>
        <dbReference type="ARBA" id="ARBA00022840"/>
    </source>
</evidence>
<dbReference type="EMBL" id="NVWI01000010">
    <property type="protein sequence ID" value="PCJ40176.1"/>
    <property type="molecule type" value="Genomic_DNA"/>
</dbReference>
<evidence type="ECO:0000313" key="6">
    <source>
        <dbReference type="EMBL" id="PCJ40176.1"/>
    </source>
</evidence>
<keyword evidence="2" id="KW-0547">Nucleotide-binding</keyword>
<evidence type="ECO:0000256" key="4">
    <source>
        <dbReference type="ARBA" id="ARBA00038388"/>
    </source>
</evidence>
<feature type="domain" description="ABC transporter" evidence="5">
    <location>
        <begin position="6"/>
        <end position="231"/>
    </location>
</feature>
<reference evidence="7" key="1">
    <citation type="submission" date="2017-08" db="EMBL/GenBank/DDBJ databases">
        <title>A dynamic microbial community with high functional redundancy inhabits the cold, oxic subseafloor aquifer.</title>
        <authorList>
            <person name="Tully B.J."/>
            <person name="Wheat C.G."/>
            <person name="Glazer B.T."/>
            <person name="Huber J.A."/>
        </authorList>
    </citation>
    <scope>NUCLEOTIDE SEQUENCE [LARGE SCALE GENOMIC DNA]</scope>
</reference>
<dbReference type="SUPFAM" id="SSF52540">
    <property type="entry name" value="P-loop containing nucleoside triphosphate hydrolases"/>
    <property type="match status" value="1"/>
</dbReference>
<organism evidence="6 7">
    <name type="scientific">SAR86 cluster bacterium</name>
    <dbReference type="NCBI Taxonomy" id="2030880"/>
    <lineage>
        <taxon>Bacteria</taxon>
        <taxon>Pseudomonadati</taxon>
        <taxon>Pseudomonadota</taxon>
        <taxon>Gammaproteobacteria</taxon>
        <taxon>SAR86 cluster</taxon>
    </lineage>
</organism>
<protein>
    <submittedName>
        <fullName evidence="6">ABC transporter ATP-binding protein</fullName>
    </submittedName>
</protein>
<evidence type="ECO:0000256" key="2">
    <source>
        <dbReference type="ARBA" id="ARBA00022741"/>
    </source>
</evidence>
<keyword evidence="3 6" id="KW-0067">ATP-binding</keyword>
<dbReference type="PANTHER" id="PTHR42798">
    <property type="entry name" value="LIPOPROTEIN-RELEASING SYSTEM ATP-BINDING PROTEIN LOLD"/>
    <property type="match status" value="1"/>
</dbReference>
<dbReference type="FunFam" id="3.40.50.300:FF:000032">
    <property type="entry name" value="Export ABC transporter ATP-binding protein"/>
    <property type="match status" value="1"/>
</dbReference>
<sequence>MTTNFICLEHLNRSYDDADTKHMVLQDVSLNIAQGESVALLGRSGSGKSTLLNIISGIDMPDDGKVNVGGLDLTALNEHKRTLFRREHIGFIYQFFNLVPSLTAQENIEFTLELNGVAANEISARVLALMEELDIADKAARYPAQLSGGEQQRVAIARALIHQPKLVLADEPTGNLDAQTGQSILQIMHKLLKEHHGTLLLVTHSLEVANSADRIVTLDNGYLQERDSGFAW</sequence>
<dbReference type="SMART" id="SM00382">
    <property type="entry name" value="AAA"/>
    <property type="match status" value="1"/>
</dbReference>
<evidence type="ECO:0000259" key="5">
    <source>
        <dbReference type="PROSITE" id="PS50893"/>
    </source>
</evidence>
<dbReference type="InterPro" id="IPR027417">
    <property type="entry name" value="P-loop_NTPase"/>
</dbReference>
<dbReference type="PANTHER" id="PTHR42798:SF7">
    <property type="entry name" value="ALPHA-D-RIBOSE 1-METHYLPHOSPHONATE 5-TRIPHOSPHATE SYNTHASE SUBUNIT PHNL"/>
    <property type="match status" value="1"/>
</dbReference>
<keyword evidence="1" id="KW-0813">Transport</keyword>
<dbReference type="InterPro" id="IPR003593">
    <property type="entry name" value="AAA+_ATPase"/>
</dbReference>
<proteinExistence type="inferred from homology"/>